<keyword evidence="1" id="KW-0812">Transmembrane</keyword>
<sequence>MKSGRGVRGDWGTLLTYGLIALAVIIALVCALYFVKFNSGLSNSPEKWSAFGSYFGGVLAPAISLITLFAVLRTIGLQLEQAAHFVSEGEQQRIAEYKACQLQLLDQQITMYDRMIDRYELDGEKLMKYVPTERRAASIAQVDSNLRSAERDIARLIQLSVEVSLSNFNSIEELRQRMASELHAISPTLYATSFS</sequence>
<evidence type="ECO:0000313" key="3">
    <source>
        <dbReference type="Proteomes" id="UP000545074"/>
    </source>
</evidence>
<gene>
    <name evidence="2" type="ORF">H4C80_04325</name>
</gene>
<reference evidence="2 3" key="1">
    <citation type="submission" date="2020-07" db="EMBL/GenBank/DDBJ databases">
        <title>Diversity of carbapenemase encoding genes among Pseudomonas putida group clinical isolates in a tertiary Brazilian hospital.</title>
        <authorList>
            <person name="Alberto-Lei F."/>
            <person name="Nodari C.S."/>
            <person name="Streling A.P."/>
            <person name="Paulino J.T."/>
            <person name="Bessa-Neto F.O."/>
            <person name="Cayo R."/>
            <person name="Gales A.C."/>
        </authorList>
    </citation>
    <scope>NUCLEOTIDE SEQUENCE [LARGE SCALE GENOMIC DNA]</scope>
    <source>
        <strain evidence="2 3">12815</strain>
    </source>
</reference>
<protein>
    <submittedName>
        <fullName evidence="2">Uncharacterized protein</fullName>
    </submittedName>
</protein>
<keyword evidence="1" id="KW-1133">Transmembrane helix</keyword>
<dbReference type="RefSeq" id="WP_182388953.1">
    <property type="nucleotide sequence ID" value="NZ_JACGCX010000002.1"/>
</dbReference>
<evidence type="ECO:0000313" key="2">
    <source>
        <dbReference type="EMBL" id="MBA6096372.1"/>
    </source>
</evidence>
<dbReference type="Proteomes" id="UP000545074">
    <property type="component" value="Unassembled WGS sequence"/>
</dbReference>
<proteinExistence type="predicted"/>
<evidence type="ECO:0000256" key="1">
    <source>
        <dbReference type="SAM" id="Phobius"/>
    </source>
</evidence>
<dbReference type="EMBL" id="JACGCX010000002">
    <property type="protein sequence ID" value="MBA6096372.1"/>
    <property type="molecule type" value="Genomic_DNA"/>
</dbReference>
<feature type="transmembrane region" description="Helical" evidence="1">
    <location>
        <begin position="54"/>
        <end position="72"/>
    </location>
</feature>
<keyword evidence="1" id="KW-0472">Membrane</keyword>
<feature type="transmembrane region" description="Helical" evidence="1">
    <location>
        <begin position="12"/>
        <end position="34"/>
    </location>
</feature>
<comment type="caution">
    <text evidence="2">The sequence shown here is derived from an EMBL/GenBank/DDBJ whole genome shotgun (WGS) entry which is preliminary data.</text>
</comment>
<name>A0A7W2Q7P8_9PSED</name>
<organism evidence="2 3">
    <name type="scientific">Pseudomonas juntendi</name>
    <dbReference type="NCBI Taxonomy" id="2666183"/>
    <lineage>
        <taxon>Bacteria</taxon>
        <taxon>Pseudomonadati</taxon>
        <taxon>Pseudomonadota</taxon>
        <taxon>Gammaproteobacteria</taxon>
        <taxon>Pseudomonadales</taxon>
        <taxon>Pseudomonadaceae</taxon>
        <taxon>Pseudomonas</taxon>
    </lineage>
</organism>
<accession>A0A7W2Q7P8</accession>
<dbReference type="AlphaFoldDB" id="A0A7W2Q7P8"/>